<feature type="region of interest" description="Disordered" evidence="1">
    <location>
        <begin position="358"/>
        <end position="390"/>
    </location>
</feature>
<dbReference type="Pfam" id="PF08584">
    <property type="entry name" value="Ribonuc_P_40"/>
    <property type="match status" value="1"/>
</dbReference>
<reference evidence="2 3" key="1">
    <citation type="submission" date="2017-12" db="EMBL/GenBank/DDBJ databases">
        <title>Gene loss provides genomic basis for host adaptation in cereal stripe rust fungi.</title>
        <authorList>
            <person name="Xia C."/>
        </authorList>
    </citation>
    <scope>NUCLEOTIDE SEQUENCE [LARGE SCALE GENOMIC DNA]</scope>
    <source>
        <strain evidence="2 3">93TX-2</strain>
    </source>
</reference>
<protein>
    <submittedName>
        <fullName evidence="2">Uncharacterized protein</fullName>
    </submittedName>
</protein>
<name>A0A2S4WE93_9BASI</name>
<dbReference type="GO" id="GO:0001682">
    <property type="term" value="P:tRNA 5'-leader removal"/>
    <property type="evidence" value="ECO:0007669"/>
    <property type="project" value="InterPro"/>
</dbReference>
<dbReference type="InterPro" id="IPR013893">
    <property type="entry name" value="RNase_P_Rpp40"/>
</dbReference>
<accession>A0A2S4WE93</accession>
<evidence type="ECO:0000313" key="2">
    <source>
        <dbReference type="EMBL" id="POW20100.1"/>
    </source>
</evidence>
<dbReference type="PANTHER" id="PTHR15396:SF1">
    <property type="entry name" value="RIBONUCLEASE P PROTEIN SUBUNIT P40"/>
    <property type="match status" value="1"/>
</dbReference>
<dbReference type="GO" id="GO:0000447">
    <property type="term" value="P:endonucleolytic cleavage in ITS1 to separate SSU-rRNA from 5.8S rRNA and LSU-rRNA from tricistronic rRNA transcript (SSU-rRNA, 5.8S rRNA, LSU-rRNA)"/>
    <property type="evidence" value="ECO:0007669"/>
    <property type="project" value="TreeGrafter"/>
</dbReference>
<dbReference type="OrthoDB" id="63112at2759"/>
<dbReference type="GO" id="GO:0004526">
    <property type="term" value="F:ribonuclease P activity"/>
    <property type="evidence" value="ECO:0007669"/>
    <property type="project" value="TreeGrafter"/>
</dbReference>
<dbReference type="EMBL" id="PKSM01000038">
    <property type="protein sequence ID" value="POW20100.1"/>
    <property type="molecule type" value="Genomic_DNA"/>
</dbReference>
<dbReference type="GO" id="GO:0000171">
    <property type="term" value="F:ribonuclease MRP activity"/>
    <property type="evidence" value="ECO:0007669"/>
    <property type="project" value="TreeGrafter"/>
</dbReference>
<reference evidence="3" key="2">
    <citation type="journal article" date="2018" name="BMC Genomics">
        <title>Genomic insights into host adaptation between the wheat stripe rust pathogen (Puccinia striiformis f. sp. tritici) and the barley stripe rust pathogen (Puccinia striiformis f. sp. hordei).</title>
        <authorList>
            <person name="Xia C."/>
            <person name="Wang M."/>
            <person name="Yin C."/>
            <person name="Cornejo O.E."/>
            <person name="Hulbert S.H."/>
            <person name="Chen X."/>
        </authorList>
    </citation>
    <scope>NUCLEOTIDE SEQUENCE [LARGE SCALE GENOMIC DNA]</scope>
    <source>
        <strain evidence="3">93TX-2</strain>
    </source>
</reference>
<dbReference type="Proteomes" id="UP000238274">
    <property type="component" value="Unassembled WGS sequence"/>
</dbReference>
<dbReference type="PANTHER" id="PTHR15396">
    <property type="entry name" value="RIBONUCLEASE P PROTEIN SUBUNIT P40"/>
    <property type="match status" value="1"/>
</dbReference>
<dbReference type="VEuPathDB" id="FungiDB:PSHT_03894"/>
<feature type="non-terminal residue" evidence="2">
    <location>
        <position position="1"/>
    </location>
</feature>
<feature type="compositionally biased region" description="Polar residues" evidence="1">
    <location>
        <begin position="358"/>
        <end position="369"/>
    </location>
</feature>
<feature type="region of interest" description="Disordered" evidence="1">
    <location>
        <begin position="412"/>
        <end position="436"/>
    </location>
</feature>
<sequence>SHHKKPIKAGVPKAHLYISDGFLSDNTIPLPAKDEPARTPSRQILHHPFTSQINLLLSNAETPSGKSSPEPVGTQDLVQLLTGVGAYQHFTELNLADLLTDEFAQKYLRSGSLVAMSDQKSLPQVFESLNGSFSIGLVDRVPHLPHLSSIISLGTIHMRLCQSTYQTLGLSGRRSKFGPPGQHFVVEIDARDQAMRSGKAVHERAKKCLHNFPGSIFNELIGPKHESRGRRWDVVMAWVDEQGSLQPIDASLLPTTTTVTARFPKISQSEKIVHHFTRPDTVDSYLDLYDSIGEAIVSTSENHPRPKGGVLACSIEATGFFHPIKLAELAQTLIKTYRIVSITAHTARTAPFSFLTSRQTSHLRSTNENIPPIKKPKKVKKGKRAMLGPERGIDAGPSSWTFVALEEEAEDASIFPSDRSSGPDPLASSSNGLASSELPLESSPMWLSGSGRGATISHLPPRPVLSNGPGSSLSPWEILTLIADSPLDFRLAFMHPRCSTRRSSTLQAPFIQRAGGSVKI</sequence>
<dbReference type="AlphaFoldDB" id="A0A2S4WE93"/>
<keyword evidence="3" id="KW-1185">Reference proteome</keyword>
<dbReference type="VEuPathDB" id="FungiDB:PSTT_10407"/>
<gene>
    <name evidence="2" type="ORF">PSHT_03894</name>
</gene>
<dbReference type="GO" id="GO:0030681">
    <property type="term" value="C:multimeric ribonuclease P complex"/>
    <property type="evidence" value="ECO:0007669"/>
    <property type="project" value="TreeGrafter"/>
</dbReference>
<evidence type="ECO:0000256" key="1">
    <source>
        <dbReference type="SAM" id="MobiDB-lite"/>
    </source>
</evidence>
<dbReference type="GO" id="GO:0000172">
    <property type="term" value="C:ribonuclease MRP complex"/>
    <property type="evidence" value="ECO:0007669"/>
    <property type="project" value="TreeGrafter"/>
</dbReference>
<organism evidence="2 3">
    <name type="scientific">Puccinia striiformis</name>
    <dbReference type="NCBI Taxonomy" id="27350"/>
    <lineage>
        <taxon>Eukaryota</taxon>
        <taxon>Fungi</taxon>
        <taxon>Dikarya</taxon>
        <taxon>Basidiomycota</taxon>
        <taxon>Pucciniomycotina</taxon>
        <taxon>Pucciniomycetes</taxon>
        <taxon>Pucciniales</taxon>
        <taxon>Pucciniaceae</taxon>
        <taxon>Puccinia</taxon>
    </lineage>
</organism>
<comment type="caution">
    <text evidence="2">The sequence shown here is derived from an EMBL/GenBank/DDBJ whole genome shotgun (WGS) entry which is preliminary data.</text>
</comment>
<evidence type="ECO:0000313" key="3">
    <source>
        <dbReference type="Proteomes" id="UP000238274"/>
    </source>
</evidence>
<feature type="compositionally biased region" description="Basic residues" evidence="1">
    <location>
        <begin position="374"/>
        <end position="384"/>
    </location>
</feature>
<proteinExistence type="predicted"/>
<reference evidence="3" key="3">
    <citation type="journal article" date="2018" name="Mol. Plant Microbe Interact.">
        <title>Genome sequence resources for the wheat stripe rust pathogen (Puccinia striiformis f. sp. tritici) and the barley stripe rust pathogen (Puccinia striiformis f. sp. hordei).</title>
        <authorList>
            <person name="Xia C."/>
            <person name="Wang M."/>
            <person name="Yin C."/>
            <person name="Cornejo O.E."/>
            <person name="Hulbert S.H."/>
            <person name="Chen X."/>
        </authorList>
    </citation>
    <scope>NUCLEOTIDE SEQUENCE [LARGE SCALE GENOMIC DNA]</scope>
    <source>
        <strain evidence="3">93TX-2</strain>
    </source>
</reference>